<dbReference type="Pfam" id="PF13641">
    <property type="entry name" value="Glyco_tranf_2_3"/>
    <property type="match status" value="1"/>
</dbReference>
<evidence type="ECO:0000256" key="3">
    <source>
        <dbReference type="ARBA" id="ARBA00022679"/>
    </source>
</evidence>
<keyword evidence="6" id="KW-1185">Reference proteome</keyword>
<evidence type="ECO:0000313" key="6">
    <source>
        <dbReference type="Proteomes" id="UP000573327"/>
    </source>
</evidence>
<dbReference type="RefSeq" id="WP_184915554.1">
    <property type="nucleotide sequence ID" value="NZ_JACHJR010000001.1"/>
</dbReference>
<dbReference type="Proteomes" id="UP000573327">
    <property type="component" value="Unassembled WGS sequence"/>
</dbReference>
<feature type="region of interest" description="Disordered" evidence="4">
    <location>
        <begin position="281"/>
        <end position="317"/>
    </location>
</feature>
<comment type="similarity">
    <text evidence="1">Belongs to the glycosyltransferase 2 family.</text>
</comment>
<dbReference type="PANTHER" id="PTHR43630:SF1">
    <property type="entry name" value="POLY-BETA-1,6-N-ACETYL-D-GLUCOSAMINE SYNTHASE"/>
    <property type="match status" value="1"/>
</dbReference>
<evidence type="ECO:0000256" key="2">
    <source>
        <dbReference type="ARBA" id="ARBA00022676"/>
    </source>
</evidence>
<comment type="caution">
    <text evidence="5">The sequence shown here is derived from an EMBL/GenBank/DDBJ whole genome shotgun (WGS) entry which is preliminary data.</text>
</comment>
<protein>
    <submittedName>
        <fullName evidence="5">Cellulose synthase/poly-beta-1,6-N-acetylglucosamine synthase-like glycosyltransferase</fullName>
    </submittedName>
</protein>
<dbReference type="GO" id="GO:0016757">
    <property type="term" value="F:glycosyltransferase activity"/>
    <property type="evidence" value="ECO:0007669"/>
    <property type="project" value="UniProtKB-KW"/>
</dbReference>
<gene>
    <name evidence="5" type="ORF">F4556_003036</name>
</gene>
<organism evidence="5 6">
    <name type="scientific">Kitasatospora gansuensis</name>
    <dbReference type="NCBI Taxonomy" id="258050"/>
    <lineage>
        <taxon>Bacteria</taxon>
        <taxon>Bacillati</taxon>
        <taxon>Actinomycetota</taxon>
        <taxon>Actinomycetes</taxon>
        <taxon>Kitasatosporales</taxon>
        <taxon>Streptomycetaceae</taxon>
        <taxon>Kitasatospora</taxon>
    </lineage>
</organism>
<keyword evidence="2" id="KW-0328">Glycosyltransferase</keyword>
<dbReference type="PANTHER" id="PTHR43630">
    <property type="entry name" value="POLY-BETA-1,6-N-ACETYL-D-GLUCOSAMINE SYNTHASE"/>
    <property type="match status" value="1"/>
</dbReference>
<evidence type="ECO:0000313" key="5">
    <source>
        <dbReference type="EMBL" id="MBB4947501.1"/>
    </source>
</evidence>
<dbReference type="Gene3D" id="3.90.550.10">
    <property type="entry name" value="Spore Coat Polysaccharide Biosynthesis Protein SpsA, Chain A"/>
    <property type="match status" value="1"/>
</dbReference>
<proteinExistence type="inferred from homology"/>
<dbReference type="InterPro" id="IPR029044">
    <property type="entry name" value="Nucleotide-diphossugar_trans"/>
</dbReference>
<sequence length="317" mass="34696">MRSAVSVLIPARNEERTLPAALPSILRAADQLDCPVELLVITPADSPMLRNPPVDDRRIRWLATPQPGKFRALTIGADQARGDILILIDADVRPEPGAFAALIDPIVRDTADVAAGRIVLARSGSTLTARLLAHWSELSMEAWHRMRGRHPEHRWALPGALYALRRDLLPKALEIPLVDDASIGLQAKLAGARIGYAADALVRVTVPETFREWRQQKLRSRRGWGALRDRHPQQVLAFDRSFATCLREVSAGDPTVLLMRLQDSVLRLAARLAPDRAACTTGAWTPQRSGLPGPDAAPVTRLAAPTGTDTHRKVTTS</sequence>
<dbReference type="AlphaFoldDB" id="A0A7W7SDN7"/>
<evidence type="ECO:0000256" key="4">
    <source>
        <dbReference type="SAM" id="MobiDB-lite"/>
    </source>
</evidence>
<dbReference type="EMBL" id="JACHJR010000001">
    <property type="protein sequence ID" value="MBB4947501.1"/>
    <property type="molecule type" value="Genomic_DNA"/>
</dbReference>
<dbReference type="SUPFAM" id="SSF53448">
    <property type="entry name" value="Nucleotide-diphospho-sugar transferases"/>
    <property type="match status" value="1"/>
</dbReference>
<accession>A0A7W7SDN7</accession>
<name>A0A7W7SDN7_9ACTN</name>
<reference evidence="5 6" key="1">
    <citation type="submission" date="2020-08" db="EMBL/GenBank/DDBJ databases">
        <title>Sequencing the genomes of 1000 actinobacteria strains.</title>
        <authorList>
            <person name="Klenk H.-P."/>
        </authorList>
    </citation>
    <scope>NUCLEOTIDE SEQUENCE [LARGE SCALE GENOMIC DNA]</scope>
    <source>
        <strain evidence="5 6">DSM 44786</strain>
    </source>
</reference>
<evidence type="ECO:0000256" key="1">
    <source>
        <dbReference type="ARBA" id="ARBA00006739"/>
    </source>
</evidence>
<keyword evidence="3 5" id="KW-0808">Transferase</keyword>